<dbReference type="PROSITE" id="PS51462">
    <property type="entry name" value="NUDIX"/>
    <property type="match status" value="1"/>
</dbReference>
<dbReference type="GO" id="GO:0010945">
    <property type="term" value="F:coenzyme A diphosphatase activity"/>
    <property type="evidence" value="ECO:0007669"/>
    <property type="project" value="InterPro"/>
</dbReference>
<dbReference type="Proteomes" id="UP000235005">
    <property type="component" value="Unassembled WGS sequence"/>
</dbReference>
<dbReference type="InterPro" id="IPR000086">
    <property type="entry name" value="NUDIX_hydrolase_dom"/>
</dbReference>
<comment type="caution">
    <text evidence="8">The sequence shown here is derived from an EMBL/GenBank/DDBJ whole genome shotgun (WGS) entry which is preliminary data.</text>
</comment>
<evidence type="ECO:0000313" key="9">
    <source>
        <dbReference type="Proteomes" id="UP000235005"/>
    </source>
</evidence>
<keyword evidence="9" id="KW-1185">Reference proteome</keyword>
<dbReference type="Gene3D" id="3.90.79.10">
    <property type="entry name" value="Nucleoside Triphosphate Pyrophosphohydrolase"/>
    <property type="match status" value="1"/>
</dbReference>
<dbReference type="AlphaFoldDB" id="A0A2N5X0Q0"/>
<evidence type="ECO:0000313" key="8">
    <source>
        <dbReference type="EMBL" id="PLW68069.1"/>
    </source>
</evidence>
<comment type="cofactor">
    <cofactor evidence="1">
        <name>Mn(2+)</name>
        <dbReference type="ChEBI" id="CHEBI:29035"/>
    </cofactor>
</comment>
<keyword evidence="4" id="KW-0378">Hydrolase</keyword>
<evidence type="ECO:0000256" key="4">
    <source>
        <dbReference type="ARBA" id="ARBA00022801"/>
    </source>
</evidence>
<evidence type="ECO:0000256" key="2">
    <source>
        <dbReference type="ARBA" id="ARBA00001946"/>
    </source>
</evidence>
<name>A0A2N5X0Q0_9GAMM</name>
<evidence type="ECO:0000259" key="7">
    <source>
        <dbReference type="PROSITE" id="PS51462"/>
    </source>
</evidence>
<dbReference type="SUPFAM" id="SSF55811">
    <property type="entry name" value="Nudix"/>
    <property type="match status" value="1"/>
</dbReference>
<dbReference type="Pfam" id="PF00293">
    <property type="entry name" value="NUDIX"/>
    <property type="match status" value="1"/>
</dbReference>
<dbReference type="PANTHER" id="PTHR12992:SF11">
    <property type="entry name" value="MITOCHONDRIAL COENZYME A DIPHOSPHATASE NUDT8"/>
    <property type="match status" value="1"/>
</dbReference>
<dbReference type="InterPro" id="IPR045121">
    <property type="entry name" value="CoAse"/>
</dbReference>
<comment type="cofactor">
    <cofactor evidence="2">
        <name>Mg(2+)</name>
        <dbReference type="ChEBI" id="CHEBI:18420"/>
    </cofactor>
</comment>
<evidence type="ECO:0000256" key="3">
    <source>
        <dbReference type="ARBA" id="ARBA00022723"/>
    </source>
</evidence>
<protein>
    <submittedName>
        <fullName evidence="8">Coenzyme A pyrophosphatase</fullName>
    </submittedName>
</protein>
<dbReference type="RefSeq" id="WP_101518406.1">
    <property type="nucleotide sequence ID" value="NZ_PKUS01000019.1"/>
</dbReference>
<evidence type="ECO:0000256" key="1">
    <source>
        <dbReference type="ARBA" id="ARBA00001936"/>
    </source>
</evidence>
<evidence type="ECO:0000256" key="5">
    <source>
        <dbReference type="ARBA" id="ARBA00022842"/>
    </source>
</evidence>
<accession>A0A2N5X0Q0</accession>
<dbReference type="CDD" id="cd03426">
    <property type="entry name" value="NUDIX_CoAse_Nudt7"/>
    <property type="match status" value="1"/>
</dbReference>
<sequence>MRSMPGVLQKLDTTLALNRLAWVSGELPQAAVLVALSAEAQPTVLLGRRAAHLTHHPREIAFPGGKRELVDSTPWCTARREANEEAGIEDSLVYPLGELSPLVTRTGFEVHPCVAMVPAELALTVDEQEFDTLFRQPLLRFADPAVFRLETMTVNGTARKVPHYQIENDNIWGVTAAVLAMLANIAYDAGLDLQRNWNTKP</sequence>
<dbReference type="InterPro" id="IPR015797">
    <property type="entry name" value="NUDIX_hydrolase-like_dom_sf"/>
</dbReference>
<keyword evidence="3" id="KW-0479">Metal-binding</keyword>
<keyword evidence="6" id="KW-0464">Manganese</keyword>
<dbReference type="EMBL" id="PKUS01000019">
    <property type="protein sequence ID" value="PLW68069.1"/>
    <property type="molecule type" value="Genomic_DNA"/>
</dbReference>
<gene>
    <name evidence="8" type="ORF">C0039_14000</name>
</gene>
<feature type="domain" description="Nudix hydrolase" evidence="7">
    <location>
        <begin position="27"/>
        <end position="158"/>
    </location>
</feature>
<evidence type="ECO:0000256" key="6">
    <source>
        <dbReference type="ARBA" id="ARBA00023211"/>
    </source>
</evidence>
<keyword evidence="5" id="KW-0460">Magnesium</keyword>
<reference evidence="8 9" key="1">
    <citation type="submission" date="2018-01" db="EMBL/GenBank/DDBJ databases">
        <title>The draft genome sequence of Halioglobus lutimaris HF004.</title>
        <authorList>
            <person name="Du Z.-J."/>
            <person name="Shi M.-J."/>
        </authorList>
    </citation>
    <scope>NUCLEOTIDE SEQUENCE [LARGE SCALE GENOMIC DNA]</scope>
    <source>
        <strain evidence="8 9">HF004</strain>
    </source>
</reference>
<organism evidence="8 9">
    <name type="scientific">Pseudohalioglobus lutimaris</name>
    <dbReference type="NCBI Taxonomy" id="1737061"/>
    <lineage>
        <taxon>Bacteria</taxon>
        <taxon>Pseudomonadati</taxon>
        <taxon>Pseudomonadota</taxon>
        <taxon>Gammaproteobacteria</taxon>
        <taxon>Cellvibrionales</taxon>
        <taxon>Halieaceae</taxon>
        <taxon>Pseudohalioglobus</taxon>
    </lineage>
</organism>
<dbReference type="OrthoDB" id="9802805at2"/>
<proteinExistence type="predicted"/>
<dbReference type="GO" id="GO:0046872">
    <property type="term" value="F:metal ion binding"/>
    <property type="evidence" value="ECO:0007669"/>
    <property type="project" value="UniProtKB-KW"/>
</dbReference>
<dbReference type="PANTHER" id="PTHR12992">
    <property type="entry name" value="NUDIX HYDROLASE"/>
    <property type="match status" value="1"/>
</dbReference>